<evidence type="ECO:0000313" key="10">
    <source>
        <dbReference type="EMBL" id="TMW12744.1"/>
    </source>
</evidence>
<keyword evidence="6" id="KW-0560">Oxidoreductase</keyword>
<evidence type="ECO:0000256" key="1">
    <source>
        <dbReference type="ARBA" id="ARBA00001917"/>
    </source>
</evidence>
<dbReference type="Proteomes" id="UP000739180">
    <property type="component" value="Unassembled WGS sequence"/>
</dbReference>
<dbReference type="Pfam" id="PF03060">
    <property type="entry name" value="NMO"/>
    <property type="match status" value="1"/>
</dbReference>
<evidence type="ECO:0000256" key="4">
    <source>
        <dbReference type="ARBA" id="ARBA00022630"/>
    </source>
</evidence>
<comment type="cofactor">
    <cofactor evidence="1">
        <name>FMN</name>
        <dbReference type="ChEBI" id="CHEBI:58210"/>
    </cofactor>
</comment>
<reference evidence="10 11" key="1">
    <citation type="submission" date="2019-05" db="EMBL/GenBank/DDBJ databases">
        <title>Genome of Alcanivorax gelatiniphagus, an oil degrading marine bacteria.</title>
        <authorList>
            <person name="Kwon K.K."/>
        </authorList>
    </citation>
    <scope>NUCLEOTIDE SEQUENCE [LARGE SCALE GENOMIC DNA]</scope>
    <source>
        <strain evidence="10 11">MEBiC 08158</strain>
    </source>
</reference>
<dbReference type="PANTHER" id="PTHR42747:SF3">
    <property type="entry name" value="NITRONATE MONOOXYGENASE-RELATED"/>
    <property type="match status" value="1"/>
</dbReference>
<evidence type="ECO:0000256" key="5">
    <source>
        <dbReference type="ARBA" id="ARBA00022643"/>
    </source>
</evidence>
<name>A0ABY2XKT0_9GAMM</name>
<keyword evidence="7 10" id="KW-0503">Monooxygenase</keyword>
<dbReference type="InterPro" id="IPR004136">
    <property type="entry name" value="NMO"/>
</dbReference>
<dbReference type="PANTHER" id="PTHR42747">
    <property type="entry name" value="NITRONATE MONOOXYGENASE-RELATED"/>
    <property type="match status" value="1"/>
</dbReference>
<comment type="caution">
    <text evidence="10">The sequence shown here is derived from an EMBL/GenBank/DDBJ whole genome shotgun (WGS) entry which is preliminary data.</text>
</comment>
<proteinExistence type="inferred from homology"/>
<accession>A0ABY2XKT0</accession>
<protein>
    <recommendedName>
        <fullName evidence="8">Propionate 3-nitronate monooxygenase</fullName>
    </recommendedName>
</protein>
<evidence type="ECO:0000256" key="3">
    <source>
        <dbReference type="ARBA" id="ARBA00022575"/>
    </source>
</evidence>
<dbReference type="EMBL" id="VCQT01000030">
    <property type="protein sequence ID" value="TMW12744.1"/>
    <property type="molecule type" value="Genomic_DNA"/>
</dbReference>
<gene>
    <name evidence="10" type="ORF">FGS76_09680</name>
</gene>
<keyword evidence="11" id="KW-1185">Reference proteome</keyword>
<dbReference type="SUPFAM" id="SSF51412">
    <property type="entry name" value="Inosine monophosphate dehydrogenase (IMPDH)"/>
    <property type="match status" value="1"/>
</dbReference>
<evidence type="ECO:0000256" key="9">
    <source>
        <dbReference type="ARBA" id="ARBA00049401"/>
    </source>
</evidence>
<comment type="similarity">
    <text evidence="2">Belongs to the nitronate monooxygenase family. NMO class I subfamily.</text>
</comment>
<comment type="catalytic activity">
    <reaction evidence="9">
        <text>3 propionate 3-nitronate + 3 O2 + H2O = 3 3-oxopropanoate + 2 nitrate + nitrite + H2O2 + 3 H(+)</text>
        <dbReference type="Rhea" id="RHEA:57332"/>
        <dbReference type="ChEBI" id="CHEBI:15377"/>
        <dbReference type="ChEBI" id="CHEBI:15378"/>
        <dbReference type="ChEBI" id="CHEBI:15379"/>
        <dbReference type="ChEBI" id="CHEBI:16240"/>
        <dbReference type="ChEBI" id="CHEBI:16301"/>
        <dbReference type="ChEBI" id="CHEBI:17632"/>
        <dbReference type="ChEBI" id="CHEBI:33190"/>
        <dbReference type="ChEBI" id="CHEBI:136067"/>
    </reaction>
</comment>
<dbReference type="GO" id="GO:0004497">
    <property type="term" value="F:monooxygenase activity"/>
    <property type="evidence" value="ECO:0007669"/>
    <property type="project" value="UniProtKB-KW"/>
</dbReference>
<keyword evidence="5" id="KW-0288">FMN</keyword>
<dbReference type="CDD" id="cd04730">
    <property type="entry name" value="NPD_like"/>
    <property type="match status" value="1"/>
</dbReference>
<evidence type="ECO:0000256" key="6">
    <source>
        <dbReference type="ARBA" id="ARBA00023002"/>
    </source>
</evidence>
<keyword evidence="4" id="KW-0285">Flavoprotein</keyword>
<dbReference type="InterPro" id="IPR013785">
    <property type="entry name" value="Aldolase_TIM"/>
</dbReference>
<evidence type="ECO:0000256" key="8">
    <source>
        <dbReference type="ARBA" id="ARBA00031155"/>
    </source>
</evidence>
<evidence type="ECO:0000313" key="11">
    <source>
        <dbReference type="Proteomes" id="UP000739180"/>
    </source>
</evidence>
<keyword evidence="3" id="KW-0216">Detoxification</keyword>
<dbReference type="Gene3D" id="3.20.20.70">
    <property type="entry name" value="Aldolase class I"/>
    <property type="match status" value="1"/>
</dbReference>
<sequence>MDPLVGAASAAIPPSVPTSAAPLGAASAAIPPSVPTPAAPVGAAGRHPASAAIPPLSPRVIPNITDHHFPSSTGLPRIPLTDHRSPAMPFHDFTLIQAPMAGGINTTELTVGAARAGALASIGAGYLSGTALEAAVTAARQGGAEALAVNLFIPGEPGATEAQWRAAREALAPCYDAAGVDLPDSFAELPGFDEQFDAMLEARPAFFSFTFGRLDKARRDACRARGIALIGTATNRAEARDQAEDGVDAIVLQGEEAGGHRGSVETRGAGQPLAALLEACGDLDRPLIAAGGLMDGADMARVLGLGAAAAQLGTAFLSCPEAGTAPAWRQALAAAGPDATVMTAAVSGRYARGLANAWMDERAPREIAPYPDQHRLTAPLRKAAGAEWKSLWAGTGAHRSRVLPVEELAAALLEECRAAG</sequence>
<evidence type="ECO:0000256" key="2">
    <source>
        <dbReference type="ARBA" id="ARBA00009881"/>
    </source>
</evidence>
<evidence type="ECO:0000256" key="7">
    <source>
        <dbReference type="ARBA" id="ARBA00023033"/>
    </source>
</evidence>
<organism evidence="10 11">
    <name type="scientific">Alloalcanivorax gelatiniphagus</name>
    <dbReference type="NCBI Taxonomy" id="1194167"/>
    <lineage>
        <taxon>Bacteria</taxon>
        <taxon>Pseudomonadati</taxon>
        <taxon>Pseudomonadota</taxon>
        <taxon>Gammaproteobacteria</taxon>
        <taxon>Oceanospirillales</taxon>
        <taxon>Alcanivoracaceae</taxon>
        <taxon>Alloalcanivorax</taxon>
    </lineage>
</organism>